<reference evidence="1 2" key="1">
    <citation type="journal article" date="2010" name="Nature">
        <title>The sequence and de novo assembly of the giant panda genome.</title>
        <authorList>
            <person name="Li R."/>
            <person name="Fan W."/>
            <person name="Tian G."/>
            <person name="Zhu H."/>
            <person name="He L."/>
            <person name="Cai J."/>
            <person name="Huang Q."/>
            <person name="Cai Q."/>
            <person name="Li B."/>
            <person name="Bai Y."/>
            <person name="Zhang Z."/>
            <person name="Zhang Y."/>
            <person name="Wang W."/>
            <person name="Li J."/>
            <person name="Wei F."/>
            <person name="Li H."/>
            <person name="Jian M."/>
            <person name="Li J."/>
            <person name="Zhang Z."/>
            <person name="Nielsen R."/>
            <person name="Li D."/>
            <person name="Gu W."/>
            <person name="Yang Z."/>
            <person name="Xuan Z."/>
            <person name="Ryder O.A."/>
            <person name="Leung F.C."/>
            <person name="Zhou Y."/>
            <person name="Cao J."/>
            <person name="Sun X."/>
            <person name="Fu Y."/>
            <person name="Fang X."/>
            <person name="Guo X."/>
            <person name="Wang B."/>
            <person name="Hou R."/>
            <person name="Shen F."/>
            <person name="Mu B."/>
            <person name="Ni P."/>
            <person name="Lin R."/>
            <person name="Qian W."/>
            <person name="Wang G."/>
            <person name="Yu C."/>
            <person name="Nie W."/>
            <person name="Wang J."/>
            <person name="Wu Z."/>
            <person name="Liang H."/>
            <person name="Min J."/>
            <person name="Wu Q."/>
            <person name="Cheng S."/>
            <person name="Ruan J."/>
            <person name="Wang M."/>
            <person name="Shi Z."/>
            <person name="Wen M."/>
            <person name="Liu B."/>
            <person name="Ren X."/>
            <person name="Zheng H."/>
            <person name="Dong D."/>
            <person name="Cook K."/>
            <person name="Shan G."/>
            <person name="Zhang H."/>
            <person name="Kosiol C."/>
            <person name="Xie X."/>
            <person name="Lu Z."/>
            <person name="Zheng H."/>
            <person name="Li Y."/>
            <person name="Steiner C.C."/>
            <person name="Lam T.T."/>
            <person name="Lin S."/>
            <person name="Zhang Q."/>
            <person name="Li G."/>
            <person name="Tian J."/>
            <person name="Gong T."/>
            <person name="Liu H."/>
            <person name="Zhang D."/>
            <person name="Fang L."/>
            <person name="Ye C."/>
            <person name="Zhang J."/>
            <person name="Hu W."/>
            <person name="Xu A."/>
            <person name="Ren Y."/>
            <person name="Zhang G."/>
            <person name="Bruford M.W."/>
            <person name="Li Q."/>
            <person name="Ma L."/>
            <person name="Guo Y."/>
            <person name="An N."/>
            <person name="Hu Y."/>
            <person name="Zheng Y."/>
            <person name="Shi Y."/>
            <person name="Li Z."/>
            <person name="Liu Q."/>
            <person name="Chen Y."/>
            <person name="Zhao J."/>
            <person name="Qu N."/>
            <person name="Zhao S."/>
            <person name="Tian F."/>
            <person name="Wang X."/>
            <person name="Wang H."/>
            <person name="Xu L."/>
            <person name="Liu X."/>
            <person name="Vinar T."/>
            <person name="Wang Y."/>
            <person name="Lam T.W."/>
            <person name="Yiu S.M."/>
            <person name="Liu S."/>
            <person name="Zhang H."/>
            <person name="Li D."/>
            <person name="Huang Y."/>
            <person name="Wang X."/>
            <person name="Yang G."/>
            <person name="Jiang Z."/>
            <person name="Wang J."/>
            <person name="Qin N."/>
            <person name="Li L."/>
            <person name="Li J."/>
            <person name="Bolund L."/>
            <person name="Kristiansen K."/>
            <person name="Wong G.K."/>
            <person name="Olson M."/>
            <person name="Zhang X."/>
            <person name="Li S."/>
            <person name="Yang H."/>
            <person name="Wang J."/>
            <person name="Wang J."/>
        </authorList>
    </citation>
    <scope>NUCLEOTIDE SEQUENCE [LARGE SCALE GENOMIC DNA]</scope>
</reference>
<dbReference type="Proteomes" id="UP000008912">
    <property type="component" value="Unassembled WGS sequence"/>
</dbReference>
<proteinExistence type="predicted"/>
<organism evidence="1 2">
    <name type="scientific">Ailuropoda melanoleuca</name>
    <name type="common">Giant panda</name>
    <dbReference type="NCBI Taxonomy" id="9646"/>
    <lineage>
        <taxon>Eukaryota</taxon>
        <taxon>Metazoa</taxon>
        <taxon>Chordata</taxon>
        <taxon>Craniata</taxon>
        <taxon>Vertebrata</taxon>
        <taxon>Euteleostomi</taxon>
        <taxon>Mammalia</taxon>
        <taxon>Eutheria</taxon>
        <taxon>Laurasiatheria</taxon>
        <taxon>Carnivora</taxon>
        <taxon>Caniformia</taxon>
        <taxon>Ursidae</taxon>
        <taxon>Ailuropoda</taxon>
    </lineage>
</organism>
<sequence>MIRLKTYPVIICRRQTICGNTKKFVAWDLDLQPGKRLRVALNPGFYAHGEASPTVCDSKDDGGLACHATECASPPARSCVELCVSFSQADLTAKLPEEWTLKAPNPPKLEASKYLAADGDINIKCMAFEGSQLARGPS</sequence>
<dbReference type="AlphaFoldDB" id="A0A7N5JV91"/>
<name>A0A7N5JV91_AILME</name>
<dbReference type="Ensembl" id="ENSAMET00000046679.1">
    <property type="protein sequence ID" value="ENSAMEP00000030815.1"/>
    <property type="gene ID" value="ENSAMEG00000030419.1"/>
</dbReference>
<evidence type="ECO:0000313" key="1">
    <source>
        <dbReference type="Ensembl" id="ENSAMEP00000030815.1"/>
    </source>
</evidence>
<reference evidence="1" key="3">
    <citation type="submission" date="2025-09" db="UniProtKB">
        <authorList>
            <consortium name="Ensembl"/>
        </authorList>
    </citation>
    <scope>IDENTIFICATION</scope>
</reference>
<protein>
    <submittedName>
        <fullName evidence="1">Uncharacterized protein</fullName>
    </submittedName>
</protein>
<keyword evidence="2" id="KW-1185">Reference proteome</keyword>
<evidence type="ECO:0000313" key="2">
    <source>
        <dbReference type="Proteomes" id="UP000008912"/>
    </source>
</evidence>
<reference evidence="1" key="2">
    <citation type="submission" date="2025-08" db="UniProtKB">
        <authorList>
            <consortium name="Ensembl"/>
        </authorList>
    </citation>
    <scope>IDENTIFICATION</scope>
</reference>
<dbReference type="InParanoid" id="A0A7N5JV91"/>
<accession>A0A7N5JV91</accession>